<gene>
    <name evidence="3" type="ORF">S03H2_47759</name>
</gene>
<evidence type="ECO:0000256" key="1">
    <source>
        <dbReference type="SAM" id="Coils"/>
    </source>
</evidence>
<dbReference type="Pfam" id="PF13185">
    <property type="entry name" value="GAF_2"/>
    <property type="match status" value="1"/>
</dbReference>
<protein>
    <recommendedName>
        <fullName evidence="2">GAF domain-containing protein</fullName>
    </recommendedName>
</protein>
<feature type="coiled-coil region" evidence="1">
    <location>
        <begin position="3"/>
        <end position="30"/>
    </location>
</feature>
<evidence type="ECO:0000259" key="2">
    <source>
        <dbReference type="Pfam" id="PF13185"/>
    </source>
</evidence>
<feature type="domain" description="GAF" evidence="2">
    <location>
        <begin position="41"/>
        <end position="143"/>
    </location>
</feature>
<dbReference type="AlphaFoldDB" id="X1J729"/>
<keyword evidence="1" id="KW-0175">Coiled coil</keyword>
<proteinExistence type="predicted"/>
<dbReference type="SUPFAM" id="SSF55781">
    <property type="entry name" value="GAF domain-like"/>
    <property type="match status" value="1"/>
</dbReference>
<dbReference type="Gene3D" id="3.30.450.40">
    <property type="match status" value="1"/>
</dbReference>
<organism evidence="3">
    <name type="scientific">marine sediment metagenome</name>
    <dbReference type="NCBI Taxonomy" id="412755"/>
    <lineage>
        <taxon>unclassified sequences</taxon>
        <taxon>metagenomes</taxon>
        <taxon>ecological metagenomes</taxon>
    </lineage>
</organism>
<dbReference type="InterPro" id="IPR029016">
    <property type="entry name" value="GAF-like_dom_sf"/>
</dbReference>
<dbReference type="EMBL" id="BARU01030064">
    <property type="protein sequence ID" value="GAH74134.1"/>
    <property type="molecule type" value="Genomic_DNA"/>
</dbReference>
<sequence>MESESLRRELAKLKSEKIALEAQRKLLENFVEIARSPAEAETLKATLEKTLEVSTELTNAEKGSLFLVDSNGVVTDCILVRGDTTPEERSRLVGSVLDKGLAGWVNRHRQVGLIVDTAQDNRWLTLPNEPYTVRSALAVPILRVRSCWA</sequence>
<reference evidence="3" key="1">
    <citation type="journal article" date="2014" name="Front. Microbiol.">
        <title>High frequency of phylogenetically diverse reductive dehalogenase-homologous genes in deep subseafloor sedimentary metagenomes.</title>
        <authorList>
            <person name="Kawai M."/>
            <person name="Futagami T."/>
            <person name="Toyoda A."/>
            <person name="Takaki Y."/>
            <person name="Nishi S."/>
            <person name="Hori S."/>
            <person name="Arai W."/>
            <person name="Tsubouchi T."/>
            <person name="Morono Y."/>
            <person name="Uchiyama I."/>
            <person name="Ito T."/>
            <person name="Fujiyama A."/>
            <person name="Inagaki F."/>
            <person name="Takami H."/>
        </authorList>
    </citation>
    <scope>NUCLEOTIDE SEQUENCE</scope>
    <source>
        <strain evidence="3">Expedition CK06-06</strain>
    </source>
</reference>
<feature type="non-terminal residue" evidence="3">
    <location>
        <position position="149"/>
    </location>
</feature>
<accession>X1J729</accession>
<comment type="caution">
    <text evidence="3">The sequence shown here is derived from an EMBL/GenBank/DDBJ whole genome shotgun (WGS) entry which is preliminary data.</text>
</comment>
<dbReference type="InterPro" id="IPR003018">
    <property type="entry name" value="GAF"/>
</dbReference>
<evidence type="ECO:0000313" key="3">
    <source>
        <dbReference type="EMBL" id="GAH74134.1"/>
    </source>
</evidence>
<name>X1J729_9ZZZZ</name>